<keyword evidence="5 8" id="KW-1133">Transmembrane helix</keyword>
<feature type="transmembrane region" description="Helical" evidence="8">
    <location>
        <begin position="277"/>
        <end position="305"/>
    </location>
</feature>
<dbReference type="GO" id="GO:0072657">
    <property type="term" value="P:protein localization to membrane"/>
    <property type="evidence" value="ECO:0007669"/>
    <property type="project" value="TreeGrafter"/>
</dbReference>
<keyword evidence="6 8" id="KW-0472">Membrane</keyword>
<keyword evidence="3 8" id="KW-0812">Transmembrane</keyword>
<feature type="transmembrane region" description="Helical" evidence="8">
    <location>
        <begin position="384"/>
        <end position="404"/>
    </location>
</feature>
<evidence type="ECO:0000256" key="5">
    <source>
        <dbReference type="ARBA" id="ARBA00022989"/>
    </source>
</evidence>
<feature type="transmembrane region" description="Helical" evidence="8">
    <location>
        <begin position="347"/>
        <end position="372"/>
    </location>
</feature>
<evidence type="ECO:0000313" key="10">
    <source>
        <dbReference type="EMBL" id="LAC23038.1"/>
    </source>
</evidence>
<proteinExistence type="evidence at transcript level"/>
<dbReference type="PANTHER" id="PTHR10766:SF177">
    <property type="entry name" value="TRANSMEMBRANE 9 SUPERFAMILY MEMBER 1"/>
    <property type="match status" value="1"/>
</dbReference>
<keyword evidence="4 9" id="KW-0732">Signal</keyword>
<evidence type="ECO:0000256" key="2">
    <source>
        <dbReference type="ARBA" id="ARBA00005227"/>
    </source>
</evidence>
<evidence type="ECO:0000256" key="9">
    <source>
        <dbReference type="SAM" id="SignalP"/>
    </source>
</evidence>
<dbReference type="EMBL" id="IACT01003816">
    <property type="protein sequence ID" value="LAC23038.1"/>
    <property type="molecule type" value="mRNA"/>
</dbReference>
<organism evidence="10">
    <name type="scientific">Hirondellea gigas</name>
    <dbReference type="NCBI Taxonomy" id="1518452"/>
    <lineage>
        <taxon>Eukaryota</taxon>
        <taxon>Metazoa</taxon>
        <taxon>Ecdysozoa</taxon>
        <taxon>Arthropoda</taxon>
        <taxon>Crustacea</taxon>
        <taxon>Multicrustacea</taxon>
        <taxon>Malacostraca</taxon>
        <taxon>Eumalacostraca</taxon>
        <taxon>Peracarida</taxon>
        <taxon>Amphipoda</taxon>
        <taxon>Amphilochidea</taxon>
        <taxon>Lysianassida</taxon>
        <taxon>Lysianassidira</taxon>
        <taxon>Lysianassoidea</taxon>
        <taxon>Lysianassidae</taxon>
        <taxon>Hirondellea</taxon>
    </lineage>
</organism>
<name>A0A6A7FWT0_9CRUS</name>
<feature type="transmembrane region" description="Helical" evidence="8">
    <location>
        <begin position="469"/>
        <end position="495"/>
    </location>
</feature>
<feature type="signal peptide" evidence="9">
    <location>
        <begin position="1"/>
        <end position="15"/>
    </location>
</feature>
<feature type="transmembrane region" description="Helical" evidence="8">
    <location>
        <begin position="317"/>
        <end position="335"/>
    </location>
</feature>
<evidence type="ECO:0000256" key="7">
    <source>
        <dbReference type="ARBA" id="ARBA00037688"/>
    </source>
</evidence>
<comment type="similarity">
    <text evidence="2 8">Belongs to the nonaspanin (TM9SF) (TC 9.A.2) family.</text>
</comment>
<evidence type="ECO:0000256" key="1">
    <source>
        <dbReference type="ARBA" id="ARBA00004542"/>
    </source>
</evidence>
<dbReference type="AlphaFoldDB" id="A0A6A7FWT0"/>
<accession>A0A6A7FWT0</accession>
<feature type="transmembrane region" description="Helical" evidence="8">
    <location>
        <begin position="507"/>
        <end position="526"/>
    </location>
</feature>
<protein>
    <recommendedName>
        <fullName evidence="8">Transmembrane 9 superfamily member</fullName>
    </recommendedName>
</protein>
<comment type="subcellular location">
    <subcellularLocation>
        <location evidence="1">Cytoplasmic vesicle</location>
        <location evidence="1">Autophagosome membrane</location>
        <topology evidence="1">Multi-pass membrane protein</topology>
    </subcellularLocation>
</comment>
<dbReference type="GO" id="GO:0000421">
    <property type="term" value="C:autophagosome membrane"/>
    <property type="evidence" value="ECO:0007669"/>
    <property type="project" value="UniProtKB-SubCell"/>
</dbReference>
<comment type="function">
    <text evidence="7">Plays an essential role in autophagy.</text>
</comment>
<dbReference type="Pfam" id="PF02990">
    <property type="entry name" value="EMP70"/>
    <property type="match status" value="1"/>
</dbReference>
<feature type="transmembrane region" description="Helical" evidence="8">
    <location>
        <begin position="546"/>
        <end position="567"/>
    </location>
</feature>
<evidence type="ECO:0000256" key="3">
    <source>
        <dbReference type="ARBA" id="ARBA00022692"/>
    </source>
</evidence>
<evidence type="ECO:0000256" key="6">
    <source>
        <dbReference type="ARBA" id="ARBA00023136"/>
    </source>
</evidence>
<evidence type="ECO:0000256" key="8">
    <source>
        <dbReference type="RuleBase" id="RU363079"/>
    </source>
</evidence>
<evidence type="ECO:0000256" key="4">
    <source>
        <dbReference type="ARBA" id="ARBA00022729"/>
    </source>
</evidence>
<reference evidence="10" key="1">
    <citation type="submission" date="2017-11" db="EMBL/GenBank/DDBJ databases">
        <title>The sensing device of the deep-sea amphipod.</title>
        <authorList>
            <person name="Kobayashi H."/>
            <person name="Nagahama T."/>
            <person name="Arai W."/>
            <person name="Sasagawa Y."/>
            <person name="Umeda M."/>
            <person name="Hayashi T."/>
            <person name="Nikaido I."/>
            <person name="Watanabe H."/>
            <person name="Oguri K."/>
            <person name="Kitazato H."/>
            <person name="Fujioka K."/>
            <person name="Kido Y."/>
            <person name="Takami H."/>
        </authorList>
    </citation>
    <scope>NUCLEOTIDE SEQUENCE</scope>
    <source>
        <tissue evidence="10">Whole body</tissue>
    </source>
</reference>
<dbReference type="InterPro" id="IPR004240">
    <property type="entry name" value="EMP70"/>
</dbReference>
<sequence length="577" mass="66249">MKLLILYALLNLVFSYEHGAKVEVYVNKVGPYFNPHETYHYYSLPVCRPSIIEHKSLTLGEVLDGDRMARSLYKFNFGVDVKEQVLCSMVLSDEEVKQLSESIEENYYYELVVDDIPVRDFLGHVEETGFVPHSHNVFLWTHQHFNIYYNNDKIIMVNTTHEHGPMSIDDLSPPVSMKPTYSVTWIPTTILYSDRHRQLQDNKFFPRTFEIHWLSIINSAVLVFLLVGFVVIILMRIVRRDFARYNELDPDEKDTDTEYGWKIIHTDVFRIPCRANYFCAILGVGCQLLLITCGIMFMAMLGLFSVHRHGAVNASGVMLYAVTSLVAGLVSATLYKGMEGINWVSNINITTMLFTGPFFLIWSVQNTIAWLYESTQALPANTVLLLLLLWMLVGYPLTVLGGVMGHRHGRPFQFPCRSKNFPREIPVIPWYKTSLAHSFIGGFLPFSAISVELYYIFSTLWGRESYTLYGILAVVLLLVLSVTACVSVALTYFQLASEDHRWWWRSIYTTGSTGVFVVLYSLFYYIYKSNMSGLLQTVEFIGWALLAGYVTFLTLGTISFFASYYFVNYIYANVKMD</sequence>
<feature type="transmembrane region" description="Helical" evidence="8">
    <location>
        <begin position="211"/>
        <end position="235"/>
    </location>
</feature>
<feature type="chain" id="PRO_5025551441" description="Transmembrane 9 superfamily member" evidence="9">
    <location>
        <begin position="16"/>
        <end position="577"/>
    </location>
</feature>
<feature type="transmembrane region" description="Helical" evidence="8">
    <location>
        <begin position="435"/>
        <end position="457"/>
    </location>
</feature>
<dbReference type="PANTHER" id="PTHR10766">
    <property type="entry name" value="TRANSMEMBRANE 9 SUPERFAMILY PROTEIN"/>
    <property type="match status" value="1"/>
</dbReference>